<evidence type="ECO:0000256" key="1">
    <source>
        <dbReference type="ARBA" id="ARBA00022553"/>
    </source>
</evidence>
<accession>A0A4Y5G343</accession>
<feature type="region of interest" description="Disordered" evidence="7">
    <location>
        <begin position="351"/>
        <end position="371"/>
    </location>
</feature>
<dbReference type="Pfam" id="PF02459">
    <property type="entry name" value="Adeno_terminal"/>
    <property type="match status" value="1"/>
</dbReference>
<dbReference type="EMBL" id="MG953201">
    <property type="protein sequence ID" value="QCC26475.1"/>
    <property type="molecule type" value="Genomic_DNA"/>
</dbReference>
<keyword evidence="2" id="KW-1048">Host nucleus</keyword>
<sequence length="672" mass="76846">MAAYRVFAELTGQSFYTVRFCQPVITSDFPTIRDQAALVHPRSVSLVSALYDYRLLQLRDLSPDGPNVAGYPYNHLPPPHLLLGYQRMHRALNDYFFENRVFMQLGYDSSPTTQQTRRLYWTCLTDCSYSVNVGAYMRFLDLENFHDSFQQMHDAVLMDRIANDMAQVHLRGRGLNVTRSGAVVRAASADAVAPDAAERAQYLTGSGAGGLQDQILLRAASRRDANLLEAIRRLRVSLCHYLFCYAYDIFTTENTYRFLPGSDVYGEEQWLTLFADAFADLDTQALIRRAMRDPRNRSGRRGDEPADTMVRCFVSTLASRPDTDAAGAAAAAAENVRTLVGGAITLRNRRVPDRPGLRARDRHGRAITAAQARRIRRKAVQNFVDRLPRVTRRRKKGRQETPAPPGAAAADEAPRWGEDEEDEEEEERAEKSAASEDEALLDEVIRTALEAIDALQEELSGPAKRHTLFRFANAFYDLLLRTRESDVALVTESFLRKWVLYFFLAEHVASTLFYLYTQFVADRQFRLYVDVATLQVLIVGWDVNAEPVFRRIWSEQSNPSLIFETLWNRILRDFLLMVERTGQFDGMDEADQQIFLSDIQYRDRSGDIEEVLRQLNLNEELIDSIDISYRIKFRGIVAISTNERIVNNLQQVLRQRDRDAAIARHVPPRMRT</sequence>
<dbReference type="InterPro" id="IPR003391">
    <property type="entry name" value="Adeno_preterminal"/>
</dbReference>
<reference evidence="8 9" key="1">
    <citation type="journal article" date="2019" name="Heliyon">
        <title>An emerging new fowl adenovirus genotype.</title>
        <authorList>
            <person name="Kajan G.L."/>
            <person name="Affranio I."/>
            <person name="Tothne Bistyak A."/>
            <person name="Kecskemeti S."/>
            <person name="Benko M."/>
        </authorList>
    </citation>
    <scope>NUCLEOTIDE SEQUENCE [LARGE SCALE GENOMIC DNA]</scope>
    <source>
        <strain evidence="8 9">40440-M/2015 Debrecen</strain>
    </source>
</reference>
<keyword evidence="3" id="KW-0235">DNA replication</keyword>
<evidence type="ECO:0000256" key="5">
    <source>
        <dbReference type="ARBA" id="ARBA00023124"/>
    </source>
</evidence>
<evidence type="ECO:0000313" key="8">
    <source>
        <dbReference type="EMBL" id="QCC26475.1"/>
    </source>
</evidence>
<keyword evidence="5" id="KW-0190">Covalent protein-DNA linkage</keyword>
<dbReference type="GO" id="GO:0003677">
    <property type="term" value="F:DNA binding"/>
    <property type="evidence" value="ECO:0007669"/>
    <property type="project" value="UniProtKB-KW"/>
</dbReference>
<name>A0A4Y5G343_9ADEN</name>
<dbReference type="Proteomes" id="UP000316972">
    <property type="component" value="Segment"/>
</dbReference>
<evidence type="ECO:0000256" key="7">
    <source>
        <dbReference type="SAM" id="MobiDB-lite"/>
    </source>
</evidence>
<protein>
    <submittedName>
        <fullName evidence="8">Terminal protein</fullName>
    </submittedName>
</protein>
<keyword evidence="4" id="KW-1194">Viral DNA replication</keyword>
<feature type="compositionally biased region" description="Acidic residues" evidence="7">
    <location>
        <begin position="418"/>
        <end position="427"/>
    </location>
</feature>
<organism evidence="8 9">
    <name type="scientific">Fowl aviadenovirus B</name>
    <dbReference type="NCBI Taxonomy" id="190062"/>
    <lineage>
        <taxon>Viruses</taxon>
        <taxon>Varidnaviria</taxon>
        <taxon>Bamfordvirae</taxon>
        <taxon>Preplasmiviricota</taxon>
        <taxon>Polisuviricotina</taxon>
        <taxon>Pharingeaviricetes</taxon>
        <taxon>Rowavirales</taxon>
        <taxon>Adenoviridae</taxon>
        <taxon>Aviadenovirus</taxon>
        <taxon>Aviadenovirus quintum</taxon>
    </lineage>
</organism>
<keyword evidence="6" id="KW-0238">DNA-binding</keyword>
<dbReference type="GO" id="GO:0039693">
    <property type="term" value="P:viral DNA genome replication"/>
    <property type="evidence" value="ECO:0007669"/>
    <property type="project" value="UniProtKB-KW"/>
</dbReference>
<feature type="region of interest" description="Disordered" evidence="7">
    <location>
        <begin position="386"/>
        <end position="437"/>
    </location>
</feature>
<evidence type="ECO:0000256" key="4">
    <source>
        <dbReference type="ARBA" id="ARBA00023109"/>
    </source>
</evidence>
<proteinExistence type="predicted"/>
<evidence type="ECO:0000256" key="2">
    <source>
        <dbReference type="ARBA" id="ARBA00022562"/>
    </source>
</evidence>
<evidence type="ECO:0000256" key="6">
    <source>
        <dbReference type="ARBA" id="ARBA00023125"/>
    </source>
</evidence>
<evidence type="ECO:0000313" key="9">
    <source>
        <dbReference type="Proteomes" id="UP000316972"/>
    </source>
</evidence>
<dbReference type="GO" id="GO:0006260">
    <property type="term" value="P:DNA replication"/>
    <property type="evidence" value="ECO:0007669"/>
    <property type="project" value="UniProtKB-KW"/>
</dbReference>
<evidence type="ECO:0000256" key="3">
    <source>
        <dbReference type="ARBA" id="ARBA00022705"/>
    </source>
</evidence>
<keyword evidence="1" id="KW-0597">Phosphoprotein</keyword>